<protein>
    <submittedName>
        <fullName evidence="2">Uncharacterized protein</fullName>
    </submittedName>
</protein>
<dbReference type="OMA" id="VMAHGRT"/>
<feature type="compositionally biased region" description="Polar residues" evidence="1">
    <location>
        <begin position="1"/>
        <end position="14"/>
    </location>
</feature>
<gene>
    <name evidence="2" type="ORF">HCDG_06991</name>
</gene>
<feature type="compositionally biased region" description="Gly residues" evidence="1">
    <location>
        <begin position="111"/>
        <end position="150"/>
    </location>
</feature>
<name>C6HLB0_AJECH</name>
<organism evidence="2 3">
    <name type="scientific">Ajellomyces capsulatus (strain H143)</name>
    <name type="common">Darling's disease fungus</name>
    <name type="synonym">Histoplasma capsulatum</name>
    <dbReference type="NCBI Taxonomy" id="544712"/>
    <lineage>
        <taxon>Eukaryota</taxon>
        <taxon>Fungi</taxon>
        <taxon>Dikarya</taxon>
        <taxon>Ascomycota</taxon>
        <taxon>Pezizomycotina</taxon>
        <taxon>Eurotiomycetes</taxon>
        <taxon>Eurotiomycetidae</taxon>
        <taxon>Onygenales</taxon>
        <taxon>Ajellomycetaceae</taxon>
        <taxon>Histoplasma</taxon>
    </lineage>
</organism>
<dbReference type="STRING" id="544712.C6HLB0"/>
<feature type="region of interest" description="Disordered" evidence="1">
    <location>
        <begin position="1"/>
        <end position="43"/>
    </location>
</feature>
<dbReference type="EMBL" id="GG692430">
    <property type="protein sequence ID" value="EER39047.1"/>
    <property type="molecule type" value="Genomic_DNA"/>
</dbReference>
<dbReference type="HOGENOM" id="CLU_879878_0_0_1"/>
<feature type="region of interest" description="Disordered" evidence="1">
    <location>
        <begin position="98"/>
        <end position="169"/>
    </location>
</feature>
<dbReference type="AlphaFoldDB" id="C6HLB0"/>
<evidence type="ECO:0000313" key="3">
    <source>
        <dbReference type="Proteomes" id="UP000002624"/>
    </source>
</evidence>
<proteinExistence type="predicted"/>
<sequence length="316" mass="32284">MSNNPEDMTLTSPKPSTPDFPTHNSPHHHHLSNSAQQQQHNLAVAASAAAASYAADNHLAGLVEAATAAAGQDVDWAQNDEGDSRVMGHGRALHGHLEGYPSPNPVSGASGEAGGGGDGLHLGDGFVGDPTTGGGQGQYGGMPSGAGSGSVDGSSGVPTATATTAAAAAARRQLRHVNVARGPTNLPRKRKRASTIANVDPAMTDDVPPEGQYDDGTGNVDEVLAAGGNQNGSAHALSIRELPPQQALSDARAAGVHSAAALFRQPSATSKKYTRPPMSKMFSSLGLSPENFLYLQAAAKAYMLDEAHPERRDCPG</sequence>
<dbReference type="VEuPathDB" id="FungiDB:HCDG_06991"/>
<accession>C6HLB0</accession>
<dbReference type="OrthoDB" id="5373017at2759"/>
<reference evidence="3" key="1">
    <citation type="submission" date="2009-05" db="EMBL/GenBank/DDBJ databases">
        <title>The genome sequence of Ajellomyces capsulatus strain H143.</title>
        <authorList>
            <person name="Champion M."/>
            <person name="Cuomo C.A."/>
            <person name="Ma L.-J."/>
            <person name="Henn M.R."/>
            <person name="Sil A."/>
            <person name="Goldman B."/>
            <person name="Young S.K."/>
            <person name="Kodira C.D."/>
            <person name="Zeng Q."/>
            <person name="Koehrsen M."/>
            <person name="Alvarado L."/>
            <person name="Berlin A.M."/>
            <person name="Borenstein D."/>
            <person name="Chen Z."/>
            <person name="Engels R."/>
            <person name="Freedman E."/>
            <person name="Gellesch M."/>
            <person name="Goldberg J."/>
            <person name="Griggs A."/>
            <person name="Gujja S."/>
            <person name="Heiman D.I."/>
            <person name="Hepburn T.A."/>
            <person name="Howarth C."/>
            <person name="Jen D."/>
            <person name="Larson L."/>
            <person name="Lewis B."/>
            <person name="Mehta T."/>
            <person name="Park D."/>
            <person name="Pearson M."/>
            <person name="Roberts A."/>
            <person name="Saif S."/>
            <person name="Shea T.D."/>
            <person name="Shenoy N."/>
            <person name="Sisk P."/>
            <person name="Stolte C."/>
            <person name="Sykes S."/>
            <person name="Walk T."/>
            <person name="White J."/>
            <person name="Yandava C."/>
            <person name="Klein B."/>
            <person name="McEwen J.G."/>
            <person name="Puccia R."/>
            <person name="Goldman G.H."/>
            <person name="Felipe M.S."/>
            <person name="Nino-Vega G."/>
            <person name="San-Blas G."/>
            <person name="Taylor J.W."/>
            <person name="Mendoza L."/>
            <person name="Galagan J.E."/>
            <person name="Nusbaum C."/>
            <person name="Birren B.W."/>
        </authorList>
    </citation>
    <scope>NUCLEOTIDE SEQUENCE [LARGE SCALE GENOMIC DNA]</scope>
    <source>
        <strain evidence="3">H143</strain>
    </source>
</reference>
<dbReference type="Proteomes" id="UP000002624">
    <property type="component" value="Unassembled WGS sequence"/>
</dbReference>
<evidence type="ECO:0000313" key="2">
    <source>
        <dbReference type="EMBL" id="EER39047.1"/>
    </source>
</evidence>
<evidence type="ECO:0000256" key="1">
    <source>
        <dbReference type="SAM" id="MobiDB-lite"/>
    </source>
</evidence>
<feature type="compositionally biased region" description="Low complexity" evidence="1">
    <location>
        <begin position="151"/>
        <end position="169"/>
    </location>
</feature>